<feature type="non-terminal residue" evidence="1">
    <location>
        <position position="1"/>
    </location>
</feature>
<protein>
    <submittedName>
        <fullName evidence="1">Uncharacterized protein</fullName>
    </submittedName>
</protein>
<dbReference type="Proteomes" id="UP000663855">
    <property type="component" value="Unassembled WGS sequence"/>
</dbReference>
<reference evidence="1" key="1">
    <citation type="submission" date="2021-02" db="EMBL/GenBank/DDBJ databases">
        <authorList>
            <person name="Nowell W R."/>
        </authorList>
    </citation>
    <scope>NUCLEOTIDE SEQUENCE</scope>
</reference>
<gene>
    <name evidence="1" type="ORF">CJN711_LOCUS1147</name>
</gene>
<organism evidence="1 2">
    <name type="scientific">Rotaria magnacalcarata</name>
    <dbReference type="NCBI Taxonomy" id="392030"/>
    <lineage>
        <taxon>Eukaryota</taxon>
        <taxon>Metazoa</taxon>
        <taxon>Spiralia</taxon>
        <taxon>Gnathifera</taxon>
        <taxon>Rotifera</taxon>
        <taxon>Eurotatoria</taxon>
        <taxon>Bdelloidea</taxon>
        <taxon>Philodinida</taxon>
        <taxon>Philodinidae</taxon>
        <taxon>Rotaria</taxon>
    </lineage>
</organism>
<dbReference type="EMBL" id="CAJNOV010000081">
    <property type="protein sequence ID" value="CAF0976603.1"/>
    <property type="molecule type" value="Genomic_DNA"/>
</dbReference>
<evidence type="ECO:0000313" key="2">
    <source>
        <dbReference type="Proteomes" id="UP000663855"/>
    </source>
</evidence>
<name>A0A814F0W5_9BILA</name>
<proteinExistence type="predicted"/>
<sequence length="315" mass="36555">MIFEIVTKLKERVRFLTEHRALFNGSHKNNIEKTSSDIQSNDFNDNNVQQTVQETFANQYTAMSNVAYLNEGQYDLSAYDSSINNIDIDEETVGSKQDTNDTEKENKVESKFSDVYILPDLPNKIRQLISTQEIKHFRNHTNSRRLLLDVIFADVTEKYSLRYPNTKQYKSIATAILKELNITNSDRASSEWIESLKGKFKGERRPLQEISEQVQKMKQKHGNVIGRPLKQNVNEVAARREEPLSPRLTIQVRMDKFAIYLDYEFITETISFDQALAIVISLYAIFELQFGAHNRVIHLLYGIFMQQPEVLTKSM</sequence>
<accession>A0A814F0W5</accession>
<dbReference type="AlphaFoldDB" id="A0A814F0W5"/>
<comment type="caution">
    <text evidence="1">The sequence shown here is derived from an EMBL/GenBank/DDBJ whole genome shotgun (WGS) entry which is preliminary data.</text>
</comment>
<evidence type="ECO:0000313" key="1">
    <source>
        <dbReference type="EMBL" id="CAF0976603.1"/>
    </source>
</evidence>